<proteinExistence type="predicted"/>
<organism evidence="4 5">
    <name type="scientific">Syntrophus aciditrophicus (strain SB)</name>
    <dbReference type="NCBI Taxonomy" id="56780"/>
    <lineage>
        <taxon>Bacteria</taxon>
        <taxon>Pseudomonadati</taxon>
        <taxon>Thermodesulfobacteriota</taxon>
        <taxon>Syntrophia</taxon>
        <taxon>Syntrophales</taxon>
        <taxon>Syntrophaceae</taxon>
        <taxon>Syntrophus</taxon>
    </lineage>
</organism>
<evidence type="ECO:0000313" key="5">
    <source>
        <dbReference type="Proteomes" id="UP000001933"/>
    </source>
</evidence>
<dbReference type="InterPro" id="IPR049179">
    <property type="entry name" value="T2SSK_SAM-like_2nd"/>
</dbReference>
<evidence type="ECO:0000256" key="2">
    <source>
        <dbReference type="SAM" id="Phobius"/>
    </source>
</evidence>
<accession>Q2LVK1</accession>
<dbReference type="InParanoid" id="Q2LVK1"/>
<dbReference type="AlphaFoldDB" id="Q2LVK1"/>
<dbReference type="EMBL" id="CP000252">
    <property type="protein sequence ID" value="ABC78113.1"/>
    <property type="molecule type" value="Genomic_DNA"/>
</dbReference>
<evidence type="ECO:0000256" key="1">
    <source>
        <dbReference type="SAM" id="MobiDB-lite"/>
    </source>
</evidence>
<protein>
    <submittedName>
        <fullName evidence="4">General secretory pathway protein K</fullName>
    </submittedName>
</protein>
<dbReference type="PANTHER" id="PTHR38831">
    <property type="entry name" value="TYPE II SECRETION SYSTEM PROTEIN K"/>
    <property type="match status" value="1"/>
</dbReference>
<keyword evidence="2" id="KW-1133">Transmembrane helix</keyword>
<dbReference type="HOGENOM" id="CLU_753824_0_0_7"/>
<dbReference type="OrthoDB" id="5398238at2"/>
<keyword evidence="5" id="KW-1185">Reference proteome</keyword>
<reference evidence="4 5" key="1">
    <citation type="journal article" date="2007" name="Proc. Natl. Acad. Sci. U.S.A.">
        <title>The genome of Syntrophus aciditrophicus: life at the thermodynamic limit of microbial growth.</title>
        <authorList>
            <person name="McInerney M.J."/>
            <person name="Rohlin L."/>
            <person name="Mouttaki H."/>
            <person name="Kim U."/>
            <person name="Krupp R.S."/>
            <person name="Rios-Hernandez L."/>
            <person name="Sieber J."/>
            <person name="Struchtemeyer C.G."/>
            <person name="Bhattacharyya A."/>
            <person name="Campbell J.W."/>
            <person name="Gunsalus R.P."/>
        </authorList>
    </citation>
    <scope>NUCLEOTIDE SEQUENCE [LARGE SCALE GENOMIC DNA]</scope>
    <source>
        <strain evidence="4 5">SB</strain>
    </source>
</reference>
<sequence length="323" mass="35632">MAKMIKKSGQRGIALIVVLCMTSIMVAAAVQMISQTRREITETTNLRDGLQALYLARSGVAFSEASLNAEKTNYDGLDQPWADAKTWSARFNALIEEGQSYIVIEDETGKIPINFLINKDGAENAEIRNLLVRFLNLPEWNLTEEQSGIIVDSIKDWMISNSQPSEGSDSSDTESEPQRKGPFRFPEEILKTGAVSRDLLYGTAGKPGLCAYVTLYGKGKININTAPGPVLMALFPGISKDTLEQIDFSRRRGEAKLDDPAWYRQVIGTSGLNPASELIMTRSEAFRITSTGVLGSCRRTVTGILEKDGKSEKFKLRFLYGNS</sequence>
<dbReference type="KEGG" id="sat:SYN_01554"/>
<dbReference type="Proteomes" id="UP000001933">
    <property type="component" value="Chromosome"/>
</dbReference>
<dbReference type="STRING" id="56780.SYN_01554"/>
<name>Q2LVK1_SYNAS</name>
<dbReference type="GO" id="GO:0016020">
    <property type="term" value="C:membrane"/>
    <property type="evidence" value="ECO:0007669"/>
    <property type="project" value="InterPro"/>
</dbReference>
<dbReference type="InterPro" id="IPR038072">
    <property type="entry name" value="GspK_central_sf"/>
</dbReference>
<dbReference type="GO" id="GO:0009306">
    <property type="term" value="P:protein secretion"/>
    <property type="evidence" value="ECO:0007669"/>
    <property type="project" value="InterPro"/>
</dbReference>
<feature type="region of interest" description="Disordered" evidence="1">
    <location>
        <begin position="161"/>
        <end position="183"/>
    </location>
</feature>
<feature type="domain" description="T2SS protein K second SAM-like" evidence="3">
    <location>
        <begin position="221"/>
        <end position="246"/>
    </location>
</feature>
<evidence type="ECO:0000313" key="4">
    <source>
        <dbReference type="EMBL" id="ABC78113.1"/>
    </source>
</evidence>
<dbReference type="Gene3D" id="1.10.40.60">
    <property type="entry name" value="EpsJ-like"/>
    <property type="match status" value="2"/>
</dbReference>
<dbReference type="Pfam" id="PF03934">
    <property type="entry name" value="T2SSK"/>
    <property type="match status" value="1"/>
</dbReference>
<dbReference type="eggNOG" id="COG3156">
    <property type="taxonomic scope" value="Bacteria"/>
</dbReference>
<dbReference type="PANTHER" id="PTHR38831:SF2">
    <property type="entry name" value="TYPE II SECRETION SYSTEM PROTEIN K"/>
    <property type="match status" value="1"/>
</dbReference>
<dbReference type="PIRSF" id="PIRSF002786">
    <property type="entry name" value="XcpX"/>
    <property type="match status" value="1"/>
</dbReference>
<dbReference type="InterPro" id="IPR005628">
    <property type="entry name" value="GspK"/>
</dbReference>
<feature type="transmembrane region" description="Helical" evidence="2">
    <location>
        <begin position="12"/>
        <end position="33"/>
    </location>
</feature>
<dbReference type="RefSeq" id="WP_011418133.1">
    <property type="nucleotide sequence ID" value="NC_007759.1"/>
</dbReference>
<keyword evidence="2" id="KW-0812">Transmembrane</keyword>
<evidence type="ECO:0000259" key="3">
    <source>
        <dbReference type="Pfam" id="PF03934"/>
    </source>
</evidence>
<keyword evidence="2" id="KW-0472">Membrane</keyword>
<gene>
    <name evidence="4" type="ORF">SYN_01554</name>
</gene>
<dbReference type="Gene3D" id="3.30.1300.30">
    <property type="entry name" value="GSPII I/J protein-like"/>
    <property type="match status" value="1"/>
</dbReference>